<dbReference type="AlphaFoldDB" id="A0A8J7G7M2"/>
<evidence type="ECO:0008006" key="3">
    <source>
        <dbReference type="Google" id="ProtNLM"/>
    </source>
</evidence>
<keyword evidence="2" id="KW-1185">Reference proteome</keyword>
<reference evidence="1" key="1">
    <citation type="submission" date="2020-11" db="EMBL/GenBank/DDBJ databases">
        <title>Sequencing the genomes of 1000 actinobacteria strains.</title>
        <authorList>
            <person name="Klenk H.-P."/>
        </authorList>
    </citation>
    <scope>NUCLEOTIDE SEQUENCE</scope>
    <source>
        <strain evidence="1">DSM 45356</strain>
    </source>
</reference>
<dbReference type="EMBL" id="JADOUF010000001">
    <property type="protein sequence ID" value="MBG6134410.1"/>
    <property type="molecule type" value="Genomic_DNA"/>
</dbReference>
<protein>
    <recommendedName>
        <fullName evidence="3">Integron gene cassette protein</fullName>
    </recommendedName>
</protein>
<organism evidence="1 2">
    <name type="scientific">Longispora fulva</name>
    <dbReference type="NCBI Taxonomy" id="619741"/>
    <lineage>
        <taxon>Bacteria</taxon>
        <taxon>Bacillati</taxon>
        <taxon>Actinomycetota</taxon>
        <taxon>Actinomycetes</taxon>
        <taxon>Micromonosporales</taxon>
        <taxon>Micromonosporaceae</taxon>
        <taxon>Longispora</taxon>
    </lineage>
</organism>
<evidence type="ECO:0000313" key="2">
    <source>
        <dbReference type="Proteomes" id="UP000622552"/>
    </source>
</evidence>
<dbReference type="RefSeq" id="WP_197001655.1">
    <property type="nucleotide sequence ID" value="NZ_BONS01000028.1"/>
</dbReference>
<accession>A0A8J7G7M2</accession>
<proteinExistence type="predicted"/>
<gene>
    <name evidence="1" type="ORF">IW245_000604</name>
</gene>
<dbReference type="Proteomes" id="UP000622552">
    <property type="component" value="Unassembled WGS sequence"/>
</dbReference>
<name>A0A8J7G7M2_9ACTN</name>
<comment type="caution">
    <text evidence="1">The sequence shown here is derived from an EMBL/GenBank/DDBJ whole genome shotgun (WGS) entry which is preliminary data.</text>
</comment>
<sequence>MTLNKSGKMWRGEEFADLAEFIRHFQAGGYPVDTVVESTCRPCGGYSFRVALDDEEGCAQRVCVNCGVAAFIADSAEYWTEADPGECECPCGGDEFTVAVGFALRDGQDVRWISVGLRCLTDNSLGVYTDWKIDYSPTEHLFNQA</sequence>
<evidence type="ECO:0000313" key="1">
    <source>
        <dbReference type="EMBL" id="MBG6134410.1"/>
    </source>
</evidence>